<evidence type="ECO:0000313" key="2">
    <source>
        <dbReference type="EMBL" id="MBB6180995.1"/>
    </source>
</evidence>
<dbReference type="InterPro" id="IPR022388">
    <property type="entry name" value="CHP03808"/>
</dbReference>
<name>A0A7X0DDR8_9HYPH</name>
<reference evidence="2 3" key="1">
    <citation type="submission" date="2020-08" db="EMBL/GenBank/DDBJ databases">
        <title>Genomic Encyclopedia of Type Strains, Phase IV (KMG-IV): sequencing the most valuable type-strain genomes for metagenomic binning, comparative biology and taxonomic classification.</title>
        <authorList>
            <person name="Goeker M."/>
        </authorList>
    </citation>
    <scope>NUCLEOTIDE SEQUENCE [LARGE SCALE GENOMIC DNA]</scope>
    <source>
        <strain evidence="2 3">DSM 102134</strain>
    </source>
</reference>
<dbReference type="RefSeq" id="WP_077547648.1">
    <property type="nucleotide sequence ID" value="NZ_JACHEJ010000007.1"/>
</dbReference>
<accession>A0A7X0DDR8</accession>
<dbReference type="InterPro" id="IPR022444">
    <property type="entry name" value="Cofactor-bd_rpt"/>
</dbReference>
<organism evidence="2 3">
    <name type="scientific">Pseudorhizobium flavum</name>
    <dbReference type="NCBI Taxonomy" id="1335061"/>
    <lineage>
        <taxon>Bacteria</taxon>
        <taxon>Pseudomonadati</taxon>
        <taxon>Pseudomonadota</taxon>
        <taxon>Alphaproteobacteria</taxon>
        <taxon>Hyphomicrobiales</taxon>
        <taxon>Rhizobiaceae</taxon>
        <taxon>Rhizobium/Agrobacterium group</taxon>
        <taxon>Pseudorhizobium</taxon>
    </lineage>
</organism>
<sequence>MISRRKLLLGLSSASCTLLLNTRSGRTAPAMSLTDLRGAIDAGAAGLRSGGGEEQTRKLRELIAQASQADQWVFLPPGRYEVNDLALPDRTRLMGIAGATTLALGGGGPFIRSEPGTRRIELDGITFDGAGRPLPDQVPALLHLRDVADLTMEKCTVEGSSKTALQLERCGGVLRANRISAISEYGLYAIDSTGLGIRENLLSGCGNGGILVHRREKGEDGTIVSGNRITRTGAGYGGTGQFGNAINLYRADGVIVSGNHISDSAFTAIRANAASNVQISDNHCLRSGETAIYSEFGFEGALVTGNLVDGAANGINIANFNEGGRLAIVSSNIIRNISLVGPYEHDSVGFGIGIGAEADTVVSGNVLENVPRFAMLVGWGPYLRNVSVTGNIVRRARIGCAVSVVEDAGSALVSDNIFDGVEDGAILGFRWHDRATGELLGGEERFPHLTIEGNRRA</sequence>
<dbReference type="InterPro" id="IPR011050">
    <property type="entry name" value="Pectin_lyase_fold/virulence"/>
</dbReference>
<dbReference type="Pfam" id="PF13229">
    <property type="entry name" value="Beta_helix"/>
    <property type="match status" value="1"/>
</dbReference>
<dbReference type="SMART" id="SM00710">
    <property type="entry name" value="PbH1"/>
    <property type="match status" value="7"/>
</dbReference>
<dbReference type="PANTHER" id="PTHR36453">
    <property type="entry name" value="SECRETED PROTEIN-RELATED"/>
    <property type="match status" value="1"/>
</dbReference>
<gene>
    <name evidence="2" type="ORF">HNQ75_002978</name>
</gene>
<dbReference type="InterPro" id="IPR012334">
    <property type="entry name" value="Pectin_lyas_fold"/>
</dbReference>
<dbReference type="AlphaFoldDB" id="A0A7X0DDR8"/>
<dbReference type="NCBIfam" id="TIGR03807">
    <property type="entry name" value="RR_fam_repeat"/>
    <property type="match status" value="2"/>
</dbReference>
<keyword evidence="3" id="KW-1185">Reference proteome</keyword>
<dbReference type="NCBIfam" id="TIGR03808">
    <property type="entry name" value="RR_plus_rpt_1"/>
    <property type="match status" value="1"/>
</dbReference>
<protein>
    <submittedName>
        <fullName evidence="2">Putative secreted repeat protein (TIGR03808 family)</fullName>
    </submittedName>
</protein>
<dbReference type="SUPFAM" id="SSF51126">
    <property type="entry name" value="Pectin lyase-like"/>
    <property type="match status" value="1"/>
</dbReference>
<comment type="caution">
    <text evidence="2">The sequence shown here is derived from an EMBL/GenBank/DDBJ whole genome shotgun (WGS) entry which is preliminary data.</text>
</comment>
<evidence type="ECO:0000313" key="3">
    <source>
        <dbReference type="Proteomes" id="UP000535501"/>
    </source>
</evidence>
<dbReference type="EMBL" id="JACHEJ010000007">
    <property type="protein sequence ID" value="MBB6180995.1"/>
    <property type="molecule type" value="Genomic_DNA"/>
</dbReference>
<feature type="domain" description="Right handed beta helix" evidence="1">
    <location>
        <begin position="174"/>
        <end position="320"/>
    </location>
</feature>
<evidence type="ECO:0000259" key="1">
    <source>
        <dbReference type="Pfam" id="PF13229"/>
    </source>
</evidence>
<dbReference type="Proteomes" id="UP000535501">
    <property type="component" value="Unassembled WGS sequence"/>
</dbReference>
<dbReference type="InterPro" id="IPR006626">
    <property type="entry name" value="PbH1"/>
</dbReference>
<dbReference type="PANTHER" id="PTHR36453:SF1">
    <property type="entry name" value="RIGHT HANDED BETA HELIX DOMAIN-CONTAINING PROTEIN"/>
    <property type="match status" value="1"/>
</dbReference>
<dbReference type="InterPro" id="IPR039448">
    <property type="entry name" value="Beta_helix"/>
</dbReference>
<dbReference type="Gene3D" id="2.160.20.10">
    <property type="entry name" value="Single-stranded right-handed beta-helix, Pectin lyase-like"/>
    <property type="match status" value="1"/>
</dbReference>
<proteinExistence type="predicted"/>